<dbReference type="EMBL" id="BPPX01000001">
    <property type="protein sequence ID" value="GJC77621.1"/>
    <property type="molecule type" value="Genomic_DNA"/>
</dbReference>
<reference evidence="1 2" key="1">
    <citation type="submission" date="2021-07" db="EMBL/GenBank/DDBJ databases">
        <title>Genome data of Colletotrichum spaethianum.</title>
        <authorList>
            <person name="Utami Y.D."/>
            <person name="Hiruma K."/>
        </authorList>
    </citation>
    <scope>NUCLEOTIDE SEQUENCE [LARGE SCALE GENOMIC DNA]</scope>
    <source>
        <strain evidence="1 2">MAFF 242679</strain>
    </source>
</reference>
<dbReference type="Gene3D" id="1.25.40.20">
    <property type="entry name" value="Ankyrin repeat-containing domain"/>
    <property type="match status" value="1"/>
</dbReference>
<protein>
    <recommendedName>
        <fullName evidence="3">Ankyrin repeat domain-containing protein</fullName>
    </recommendedName>
</protein>
<dbReference type="InterPro" id="IPR036770">
    <property type="entry name" value="Ankyrin_rpt-contain_sf"/>
</dbReference>
<sequence>MLNFDDVDINRIKLMERGEQETALTYACSMRDWGYVEWLLERGADPTLLEGKAFSYDHKKLMELMEKLAAANPSQAIQFTAQYAKSNLRLQLDKYKTKFGITD</sequence>
<accession>A0AA37LMB1</accession>
<evidence type="ECO:0008006" key="3">
    <source>
        <dbReference type="Google" id="ProtNLM"/>
    </source>
</evidence>
<comment type="caution">
    <text evidence="1">The sequence shown here is derived from an EMBL/GenBank/DDBJ whole genome shotgun (WGS) entry which is preliminary data.</text>
</comment>
<dbReference type="Proteomes" id="UP001055172">
    <property type="component" value="Unassembled WGS sequence"/>
</dbReference>
<evidence type="ECO:0000313" key="1">
    <source>
        <dbReference type="EMBL" id="GJC77621.1"/>
    </source>
</evidence>
<dbReference type="SUPFAM" id="SSF48403">
    <property type="entry name" value="Ankyrin repeat"/>
    <property type="match status" value="1"/>
</dbReference>
<proteinExistence type="predicted"/>
<organism evidence="1 2">
    <name type="scientific">Colletotrichum liriopes</name>
    <dbReference type="NCBI Taxonomy" id="708192"/>
    <lineage>
        <taxon>Eukaryota</taxon>
        <taxon>Fungi</taxon>
        <taxon>Dikarya</taxon>
        <taxon>Ascomycota</taxon>
        <taxon>Pezizomycotina</taxon>
        <taxon>Sordariomycetes</taxon>
        <taxon>Hypocreomycetidae</taxon>
        <taxon>Glomerellales</taxon>
        <taxon>Glomerellaceae</taxon>
        <taxon>Colletotrichum</taxon>
        <taxon>Colletotrichum spaethianum species complex</taxon>
    </lineage>
</organism>
<gene>
    <name evidence="1" type="ORF">ColLi_00459</name>
</gene>
<dbReference type="AlphaFoldDB" id="A0AA37LMB1"/>
<name>A0AA37LMB1_9PEZI</name>
<keyword evidence="2" id="KW-1185">Reference proteome</keyword>
<evidence type="ECO:0000313" key="2">
    <source>
        <dbReference type="Proteomes" id="UP001055172"/>
    </source>
</evidence>